<dbReference type="FunFam" id="3.30.930.10:FF:000248">
    <property type="entry name" value="Ferredoxin-fold anticodon-binding domain-containing 1"/>
    <property type="match status" value="1"/>
</dbReference>
<dbReference type="InterPro" id="IPR019446">
    <property type="entry name" value="BMT5-like"/>
</dbReference>
<dbReference type="Pfam" id="PF10354">
    <property type="entry name" value="BMT5-like"/>
    <property type="match status" value="1"/>
</dbReference>
<dbReference type="InterPro" id="IPR005121">
    <property type="entry name" value="Fdx_antiC-bd"/>
</dbReference>
<evidence type="ECO:0000256" key="6">
    <source>
        <dbReference type="ARBA" id="ARBA00022840"/>
    </source>
</evidence>
<evidence type="ECO:0000256" key="9">
    <source>
        <dbReference type="ARBA" id="ARBA00023128"/>
    </source>
</evidence>
<comment type="catalytic activity">
    <reaction evidence="12">
        <text>tRNA(Phe) + L-phenylalanine + ATP = L-phenylalanyl-tRNA(Phe) + AMP + diphosphate + H(+)</text>
        <dbReference type="Rhea" id="RHEA:19413"/>
        <dbReference type="Rhea" id="RHEA-COMP:9668"/>
        <dbReference type="Rhea" id="RHEA-COMP:9699"/>
        <dbReference type="ChEBI" id="CHEBI:15378"/>
        <dbReference type="ChEBI" id="CHEBI:30616"/>
        <dbReference type="ChEBI" id="CHEBI:33019"/>
        <dbReference type="ChEBI" id="CHEBI:58095"/>
        <dbReference type="ChEBI" id="CHEBI:78442"/>
        <dbReference type="ChEBI" id="CHEBI:78531"/>
        <dbReference type="ChEBI" id="CHEBI:456215"/>
        <dbReference type="EC" id="6.1.1.20"/>
    </reaction>
</comment>
<dbReference type="FunFam" id="3.40.50.150:FF:000361">
    <property type="entry name" value="Ferredoxin-fold anticodon-binding domain-containing protein 1 homolog"/>
    <property type="match status" value="1"/>
</dbReference>
<dbReference type="Gene3D" id="3.30.930.10">
    <property type="entry name" value="Bira Bifunctional Protein, Domain 2"/>
    <property type="match status" value="1"/>
</dbReference>
<keyword evidence="6" id="KW-0067">ATP-binding</keyword>
<gene>
    <name evidence="15" type="primary">Fdxacb1</name>
    <name evidence="15" type="ORF">PENPIL_R12343</name>
</gene>
<dbReference type="FunFam" id="3.30.70.380:FF:000002">
    <property type="entry name" value="phenylalanine--tRNA ligase, mitochondrial"/>
    <property type="match status" value="1"/>
</dbReference>
<dbReference type="Pfam" id="PF03147">
    <property type="entry name" value="FDX-ACB"/>
    <property type="match status" value="1"/>
</dbReference>
<comment type="similarity">
    <text evidence="2">Belongs to the class-II aminoacyl-tRNA synthetase family.</text>
</comment>
<evidence type="ECO:0000256" key="1">
    <source>
        <dbReference type="ARBA" id="ARBA00004305"/>
    </source>
</evidence>
<name>A0A851NNS5_9GALL</name>
<evidence type="ECO:0000256" key="11">
    <source>
        <dbReference type="ARBA" id="ARBA00031194"/>
    </source>
</evidence>
<dbReference type="PANTHER" id="PTHR11538">
    <property type="entry name" value="PHENYLALANYL-TRNA SYNTHETASE"/>
    <property type="match status" value="1"/>
</dbReference>
<keyword evidence="4" id="KW-0436">Ligase</keyword>
<evidence type="ECO:0000313" key="15">
    <source>
        <dbReference type="EMBL" id="NXC40145.1"/>
    </source>
</evidence>
<keyword evidence="10" id="KW-0030">Aminoacyl-tRNA synthetase</keyword>
<evidence type="ECO:0000256" key="10">
    <source>
        <dbReference type="ARBA" id="ARBA00023146"/>
    </source>
</evidence>
<protein>
    <recommendedName>
        <fullName evidence="3">phenylalanine--tRNA ligase</fullName>
        <ecNumber evidence="3">6.1.1.20</ecNumber>
    </recommendedName>
    <alternativeName>
        <fullName evidence="11">Phenylalanyl-tRNA synthetase</fullName>
    </alternativeName>
</protein>
<keyword evidence="8" id="KW-0809">Transit peptide</keyword>
<evidence type="ECO:0000313" key="16">
    <source>
        <dbReference type="Proteomes" id="UP000613066"/>
    </source>
</evidence>
<evidence type="ECO:0000256" key="13">
    <source>
        <dbReference type="SAM" id="SignalP"/>
    </source>
</evidence>
<evidence type="ECO:0000256" key="3">
    <source>
        <dbReference type="ARBA" id="ARBA00012814"/>
    </source>
</evidence>
<evidence type="ECO:0000256" key="2">
    <source>
        <dbReference type="ARBA" id="ARBA00008226"/>
    </source>
</evidence>
<sequence>AAMAVLLLGEGNFSFAASVCAAAGPRVVATSAESEREVSARGRAAESIRRLRESGAEVMFSVDCTRLKDYFSPAKRKFDRIYFNFPHCGRKAGVGKNRELLARFFQGCAEVLAPEGEVRVALCRGQGGTPADRPQREWHNSWQVVAVAAGAGFILSAVRPFRAEAVPGYECTGYRSQDKAFCTEGALMHFFTRSAELLPVKPMICEIELERRRVSFQVPRVLVDKINRGFLEPGSNHPVRTIKEQLAAGLSHAFPVQSIDCCLSLLLGGHLAGGCHSHVFWIILSPEETPSAEEMAPGRARAILFSHVDCHRDTDEGVQEGRHIPEQYYLRPSLLPHAQAIIKSAAFVPGTLYVFSGPVFRKCRISPHCMPVFHEMVFVCAVNRGSENSCIQMLVDKIKASLHALHETLSDFKLSISLQEATSFAAAQLSDFAALESQLGEAQFFLWMEAGAEGCSQQRRCLGTVRVAPGGLAGSDLVVVFVSLNLDLVAMLMCAIDDWRVLWTSDERFLRQFPAGELRLFKSFSLYPPSYKHDVSFWLPDGEHFDEVAFHTIAREVSGESVVSIQLLDSFQQPGTGRHSLCYRLTFQRGDAALSRGAAAAMQQRFREEIHGRLGLTLR</sequence>
<dbReference type="Gene3D" id="3.30.70.380">
    <property type="entry name" value="Ferrodoxin-fold anticodon-binding domain"/>
    <property type="match status" value="1"/>
</dbReference>
<keyword evidence="5" id="KW-0547">Nucleotide-binding</keyword>
<feature type="chain" id="PRO_5032950478" description="phenylalanine--tRNA ligase" evidence="13">
    <location>
        <begin position="17"/>
        <end position="619"/>
    </location>
</feature>
<dbReference type="GO" id="GO:0070475">
    <property type="term" value="P:rRNA base methylation"/>
    <property type="evidence" value="ECO:0007669"/>
    <property type="project" value="InterPro"/>
</dbReference>
<feature type="non-terminal residue" evidence="15">
    <location>
        <position position="1"/>
    </location>
</feature>
<evidence type="ECO:0000256" key="12">
    <source>
        <dbReference type="ARBA" id="ARBA00049255"/>
    </source>
</evidence>
<feature type="signal peptide" evidence="13">
    <location>
        <begin position="1"/>
        <end position="16"/>
    </location>
</feature>
<evidence type="ECO:0000256" key="4">
    <source>
        <dbReference type="ARBA" id="ARBA00022598"/>
    </source>
</evidence>
<feature type="domain" description="FDX-ACB" evidence="14">
    <location>
        <begin position="526"/>
        <end position="619"/>
    </location>
</feature>
<proteinExistence type="inferred from homology"/>
<dbReference type="OrthoDB" id="273345at2759"/>
<dbReference type="InterPro" id="IPR045864">
    <property type="entry name" value="aa-tRNA-synth_II/BPL/LPL"/>
</dbReference>
<reference evidence="15" key="1">
    <citation type="submission" date="2019-09" db="EMBL/GenBank/DDBJ databases">
        <title>Bird 10,000 Genomes (B10K) Project - Family phase.</title>
        <authorList>
            <person name="Zhang G."/>
        </authorList>
    </citation>
    <scope>NUCLEOTIDE SEQUENCE</scope>
    <source>
        <strain evidence="15">B10K-DU-001-08</strain>
        <tissue evidence="15">Muscle</tissue>
    </source>
</reference>
<dbReference type="InterPro" id="IPR036690">
    <property type="entry name" value="Fdx_antiC-bd_sf"/>
</dbReference>
<evidence type="ECO:0000256" key="8">
    <source>
        <dbReference type="ARBA" id="ARBA00022946"/>
    </source>
</evidence>
<keyword evidence="7" id="KW-0648">Protein biosynthesis</keyword>
<dbReference type="PROSITE" id="PS51447">
    <property type="entry name" value="FDX_ACB"/>
    <property type="match status" value="1"/>
</dbReference>
<dbReference type="SMART" id="SM00896">
    <property type="entry name" value="FDX-ACB"/>
    <property type="match status" value="1"/>
</dbReference>
<dbReference type="SUPFAM" id="SSF54991">
    <property type="entry name" value="Anticodon-binding domain of PheRS"/>
    <property type="match status" value="1"/>
</dbReference>
<dbReference type="GO" id="GO:0005524">
    <property type="term" value="F:ATP binding"/>
    <property type="evidence" value="ECO:0007669"/>
    <property type="project" value="UniProtKB-KW"/>
</dbReference>
<evidence type="ECO:0000259" key="14">
    <source>
        <dbReference type="PROSITE" id="PS51447"/>
    </source>
</evidence>
<dbReference type="EMBL" id="WBMW01001212">
    <property type="protein sequence ID" value="NXC40145.1"/>
    <property type="molecule type" value="Genomic_DNA"/>
</dbReference>
<comment type="caution">
    <text evidence="15">The sequence shown here is derived from an EMBL/GenBank/DDBJ whole genome shotgun (WGS) entry which is preliminary data.</text>
</comment>
<keyword evidence="13" id="KW-0732">Signal</keyword>
<evidence type="ECO:0000256" key="5">
    <source>
        <dbReference type="ARBA" id="ARBA00022741"/>
    </source>
</evidence>
<dbReference type="GO" id="GO:0005759">
    <property type="term" value="C:mitochondrial matrix"/>
    <property type="evidence" value="ECO:0007669"/>
    <property type="project" value="UniProtKB-SubCell"/>
</dbReference>
<keyword evidence="9" id="KW-0496">Mitochondrion</keyword>
<dbReference type="Proteomes" id="UP000613066">
    <property type="component" value="Unassembled WGS sequence"/>
</dbReference>
<dbReference type="SUPFAM" id="SSF53335">
    <property type="entry name" value="S-adenosyl-L-methionine-dependent methyltransferases"/>
    <property type="match status" value="1"/>
</dbReference>
<dbReference type="GO" id="GO:0004826">
    <property type="term" value="F:phenylalanine-tRNA ligase activity"/>
    <property type="evidence" value="ECO:0007669"/>
    <property type="project" value="UniProtKB-EC"/>
</dbReference>
<dbReference type="EC" id="6.1.1.20" evidence="3"/>
<dbReference type="GO" id="GO:0006412">
    <property type="term" value="P:translation"/>
    <property type="evidence" value="ECO:0007669"/>
    <property type="project" value="UniProtKB-KW"/>
</dbReference>
<evidence type="ECO:0000256" key="7">
    <source>
        <dbReference type="ARBA" id="ARBA00022917"/>
    </source>
</evidence>
<organism evidence="15 16">
    <name type="scientific">Penelope pileata</name>
    <dbReference type="NCBI Taxonomy" id="1118817"/>
    <lineage>
        <taxon>Eukaryota</taxon>
        <taxon>Metazoa</taxon>
        <taxon>Chordata</taxon>
        <taxon>Craniata</taxon>
        <taxon>Vertebrata</taxon>
        <taxon>Euteleostomi</taxon>
        <taxon>Archelosauria</taxon>
        <taxon>Archosauria</taxon>
        <taxon>Dinosauria</taxon>
        <taxon>Saurischia</taxon>
        <taxon>Theropoda</taxon>
        <taxon>Coelurosauria</taxon>
        <taxon>Aves</taxon>
        <taxon>Neognathae</taxon>
        <taxon>Galloanserae</taxon>
        <taxon>Galliformes</taxon>
        <taxon>Cracidae</taxon>
        <taxon>Penelope</taxon>
    </lineage>
</organism>
<keyword evidence="16" id="KW-1185">Reference proteome</keyword>
<accession>A0A851NNS5</accession>
<dbReference type="Gene3D" id="3.40.50.150">
    <property type="entry name" value="Vaccinia Virus protein VP39"/>
    <property type="match status" value="1"/>
</dbReference>
<dbReference type="AlphaFoldDB" id="A0A851NNS5"/>
<comment type="subcellular location">
    <subcellularLocation>
        <location evidence="1">Mitochondrion matrix</location>
    </subcellularLocation>
</comment>
<dbReference type="GO" id="GO:0070042">
    <property type="term" value="F:rRNA (uridine-N3-)-methyltransferase activity"/>
    <property type="evidence" value="ECO:0007669"/>
    <property type="project" value="InterPro"/>
</dbReference>
<feature type="non-terminal residue" evidence="15">
    <location>
        <position position="619"/>
    </location>
</feature>
<dbReference type="PANTHER" id="PTHR11538:SF26">
    <property type="entry name" value="FERREDOXIN-FOLD ANTICODON-BINDING DOMAIN-CONTAINING PROTEIN 1"/>
    <property type="match status" value="1"/>
</dbReference>
<dbReference type="InterPro" id="IPR029063">
    <property type="entry name" value="SAM-dependent_MTases_sf"/>
</dbReference>